<feature type="domain" description="Rho-GAP" evidence="6">
    <location>
        <begin position="355"/>
        <end position="579"/>
    </location>
</feature>
<evidence type="ECO:0000256" key="2">
    <source>
        <dbReference type="ARBA" id="ARBA00022723"/>
    </source>
</evidence>
<evidence type="ECO:0000259" key="6">
    <source>
        <dbReference type="PROSITE" id="PS50238"/>
    </source>
</evidence>
<sequence>MRAAFAKARSKSSSKDKADQVQQHQPDEGVAAVMGDSETLGAGPLESSLVFRGVPQKHSSKHPIKVKVKSASVESHRTIPSVRCASLNSYDDDASTSEASSQTGGGSGSGGPCGSSSLYGAGGDKTRASSQESLKQVRPCGSSSSFSKCFLSISPLRPSLSTSCLFSGSVVDETSQDCDSSSSVGGVACIKSGRGGKQQSSSALICIPTRASLTHEWRRLKTPNKCRECNLLVYFNGRECSMCGFVAHKKCITVMVIKCLRTLHTNNNHTTTTTTLPDHNRHKQHHYQQQQQQPQPNLANAAAQTMGGIGAAFFGLRNHHQNIRSFGNLASYGPYGSANASSQMPHNPIFGQSIVGIDSEQVLDFVNRFVYEIDTRGLTSKGIYRVSSIKSKVDKLCNYYDQNPSSLIDLSSFHPNIIANALKMYLRKLPEPLLTNELYDSFIRIARRYNNTGKIQGTTTSSSTSNESQQQQHQTEQHPSSTSEPGSTTHNPDELLAEFKEVVEQLPVINKQLAAIIMRHLRRVAEMAEENQMSAKNLSIIFGPTLLSAGEHKSSVAIVDNIHQARLVELMIDWAYQIFPHTSRRSSRELASSRDQSNLV</sequence>
<proteinExistence type="predicted"/>
<evidence type="ECO:0000259" key="5">
    <source>
        <dbReference type="PROSITE" id="PS50081"/>
    </source>
</evidence>
<dbReference type="PROSITE" id="PS50081">
    <property type="entry name" value="ZF_DAG_PE_2"/>
    <property type="match status" value="1"/>
</dbReference>
<dbReference type="SMART" id="SM00109">
    <property type="entry name" value="C1"/>
    <property type="match status" value="1"/>
</dbReference>
<dbReference type="InterPro" id="IPR051025">
    <property type="entry name" value="RhoGAP"/>
</dbReference>
<evidence type="ECO:0000256" key="3">
    <source>
        <dbReference type="ARBA" id="ARBA00022833"/>
    </source>
</evidence>
<dbReference type="InterPro" id="IPR000198">
    <property type="entry name" value="RhoGAP_dom"/>
</dbReference>
<feature type="compositionally biased region" description="Gly residues" evidence="4">
    <location>
        <begin position="103"/>
        <end position="113"/>
    </location>
</feature>
<feature type="region of interest" description="Disordered" evidence="4">
    <location>
        <begin position="1"/>
        <end position="72"/>
    </location>
</feature>
<accession>A0A6G1SJX9</accession>
<feature type="domain" description="Phorbol-ester/DAG-type" evidence="5">
    <location>
        <begin position="214"/>
        <end position="259"/>
    </location>
</feature>
<organism evidence="7">
    <name type="scientific">Aceria tosichella</name>
    <name type="common">wheat curl mite</name>
    <dbReference type="NCBI Taxonomy" id="561515"/>
    <lineage>
        <taxon>Eukaryota</taxon>
        <taxon>Metazoa</taxon>
        <taxon>Ecdysozoa</taxon>
        <taxon>Arthropoda</taxon>
        <taxon>Chelicerata</taxon>
        <taxon>Arachnida</taxon>
        <taxon>Acari</taxon>
        <taxon>Acariformes</taxon>
        <taxon>Trombidiformes</taxon>
        <taxon>Prostigmata</taxon>
        <taxon>Eupodina</taxon>
        <taxon>Eriophyoidea</taxon>
        <taxon>Eriophyidae</taxon>
        <taxon>Eriophyinae</taxon>
        <taxon>Aceriini</taxon>
        <taxon>Aceria</taxon>
    </lineage>
</organism>
<dbReference type="GO" id="GO:0007165">
    <property type="term" value="P:signal transduction"/>
    <property type="evidence" value="ECO:0007669"/>
    <property type="project" value="InterPro"/>
</dbReference>
<dbReference type="EMBL" id="GGYP01006075">
    <property type="protein sequence ID" value="MDE50846.1"/>
    <property type="molecule type" value="Transcribed_RNA"/>
</dbReference>
<name>A0A6G1SJX9_9ACAR</name>
<dbReference type="InterPro" id="IPR046349">
    <property type="entry name" value="C1-like_sf"/>
</dbReference>
<gene>
    <name evidence="7" type="primary">arhgap29</name>
    <name evidence="7" type="ORF">g.19273</name>
</gene>
<protein>
    <submittedName>
        <fullName evidence="7">Rho GTPase-activating protein 29</fullName>
    </submittedName>
</protein>
<dbReference type="Gene3D" id="3.30.60.20">
    <property type="match status" value="1"/>
</dbReference>
<dbReference type="PANTHER" id="PTHR15228:SF25">
    <property type="entry name" value="F-BAR DOMAIN-CONTAINING PROTEIN"/>
    <property type="match status" value="1"/>
</dbReference>
<dbReference type="InterPro" id="IPR002219">
    <property type="entry name" value="PKC_DAG/PE"/>
</dbReference>
<dbReference type="PROSITE" id="PS00479">
    <property type="entry name" value="ZF_DAG_PE_1"/>
    <property type="match status" value="1"/>
</dbReference>
<keyword evidence="3" id="KW-0862">Zinc</keyword>
<feature type="region of interest" description="Disordered" evidence="4">
    <location>
        <begin position="93"/>
        <end position="144"/>
    </location>
</feature>
<reference evidence="7" key="1">
    <citation type="submission" date="2018-10" db="EMBL/GenBank/DDBJ databases">
        <title>Transcriptome assembly of Aceria tosichella (Wheat curl mite) Type 2.</title>
        <authorList>
            <person name="Scully E.D."/>
            <person name="Geib S.M."/>
            <person name="Palmer N.A."/>
            <person name="Gupta A.K."/>
            <person name="Sarath G."/>
            <person name="Tatineni S."/>
        </authorList>
    </citation>
    <scope>NUCLEOTIDE SEQUENCE</scope>
    <source>
        <strain evidence="7">LincolnNE</strain>
    </source>
</reference>
<evidence type="ECO:0000256" key="1">
    <source>
        <dbReference type="ARBA" id="ARBA00022468"/>
    </source>
</evidence>
<dbReference type="InterPro" id="IPR008936">
    <property type="entry name" value="Rho_GTPase_activation_prot"/>
</dbReference>
<dbReference type="Pfam" id="PF00620">
    <property type="entry name" value="RhoGAP"/>
    <property type="match status" value="1"/>
</dbReference>
<dbReference type="SUPFAM" id="SSF57889">
    <property type="entry name" value="Cysteine-rich domain"/>
    <property type="match status" value="1"/>
</dbReference>
<dbReference type="GO" id="GO:0051056">
    <property type="term" value="P:regulation of small GTPase mediated signal transduction"/>
    <property type="evidence" value="ECO:0007669"/>
    <property type="project" value="UniProtKB-ARBA"/>
</dbReference>
<dbReference type="Pfam" id="PF00130">
    <property type="entry name" value="C1_1"/>
    <property type="match status" value="1"/>
</dbReference>
<dbReference type="PROSITE" id="PS50238">
    <property type="entry name" value="RHOGAP"/>
    <property type="match status" value="1"/>
</dbReference>
<feature type="compositionally biased region" description="Low complexity" evidence="4">
    <location>
        <begin position="458"/>
        <end position="483"/>
    </location>
</feature>
<dbReference type="AlphaFoldDB" id="A0A6G1SJX9"/>
<keyword evidence="2" id="KW-0479">Metal-binding</keyword>
<evidence type="ECO:0000256" key="4">
    <source>
        <dbReference type="SAM" id="MobiDB-lite"/>
    </source>
</evidence>
<feature type="region of interest" description="Disordered" evidence="4">
    <location>
        <begin position="454"/>
        <end position="492"/>
    </location>
</feature>
<dbReference type="CDD" id="cd20816">
    <property type="entry name" value="C1_GMIP-like"/>
    <property type="match status" value="1"/>
</dbReference>
<keyword evidence="1" id="KW-0343">GTPase activation</keyword>
<dbReference type="GO" id="GO:0005096">
    <property type="term" value="F:GTPase activator activity"/>
    <property type="evidence" value="ECO:0007669"/>
    <property type="project" value="UniProtKB-KW"/>
</dbReference>
<feature type="region of interest" description="Disordered" evidence="4">
    <location>
        <begin position="270"/>
        <end position="294"/>
    </location>
</feature>
<dbReference type="Gene3D" id="1.10.555.10">
    <property type="entry name" value="Rho GTPase activation protein"/>
    <property type="match status" value="1"/>
</dbReference>
<feature type="compositionally biased region" description="Basic residues" evidence="4">
    <location>
        <begin position="58"/>
        <end position="68"/>
    </location>
</feature>
<dbReference type="SMART" id="SM00324">
    <property type="entry name" value="RhoGAP"/>
    <property type="match status" value="1"/>
</dbReference>
<dbReference type="SUPFAM" id="SSF48350">
    <property type="entry name" value="GTPase activation domain, GAP"/>
    <property type="match status" value="1"/>
</dbReference>
<dbReference type="PANTHER" id="PTHR15228">
    <property type="entry name" value="SPERMATHECAL PHYSIOLOGY VARIANT"/>
    <property type="match status" value="1"/>
</dbReference>
<evidence type="ECO:0000313" key="7">
    <source>
        <dbReference type="EMBL" id="MDE50846.1"/>
    </source>
</evidence>
<dbReference type="GO" id="GO:0046872">
    <property type="term" value="F:metal ion binding"/>
    <property type="evidence" value="ECO:0007669"/>
    <property type="project" value="UniProtKB-KW"/>
</dbReference>